<reference evidence="1 2" key="1">
    <citation type="journal article" date="2018" name="Sci. Rep.">
        <title>Genomic signatures of local adaptation to the degree of environmental predictability in rotifers.</title>
        <authorList>
            <person name="Franch-Gras L."/>
            <person name="Hahn C."/>
            <person name="Garcia-Roger E.M."/>
            <person name="Carmona M.J."/>
            <person name="Serra M."/>
            <person name="Gomez A."/>
        </authorList>
    </citation>
    <scope>NUCLEOTIDE SEQUENCE [LARGE SCALE GENOMIC DNA]</scope>
    <source>
        <strain evidence="1">HYR1</strain>
    </source>
</reference>
<proteinExistence type="predicted"/>
<comment type="caution">
    <text evidence="1">The sequence shown here is derived from an EMBL/GenBank/DDBJ whole genome shotgun (WGS) entry which is preliminary data.</text>
</comment>
<keyword evidence="2" id="KW-1185">Reference proteome</keyword>
<accession>A0A3M7R0S8</accession>
<protein>
    <submittedName>
        <fullName evidence="1">Uncharacterized protein</fullName>
    </submittedName>
</protein>
<evidence type="ECO:0000313" key="2">
    <source>
        <dbReference type="Proteomes" id="UP000276133"/>
    </source>
</evidence>
<dbReference type="AlphaFoldDB" id="A0A3M7R0S8"/>
<sequence>MANMFHHSTLFTHCLSHSHQKNILPKFLTVPCDHNRGRINIIPFNEYLMAATHIFVRLKWTSCHSFQSYDLNFKLTCFHIFSNFPSSNNH</sequence>
<gene>
    <name evidence="1" type="ORF">BpHYR1_047742</name>
</gene>
<name>A0A3M7R0S8_BRAPC</name>
<dbReference type="EMBL" id="REGN01004559">
    <property type="protein sequence ID" value="RNA16984.1"/>
    <property type="molecule type" value="Genomic_DNA"/>
</dbReference>
<evidence type="ECO:0000313" key="1">
    <source>
        <dbReference type="EMBL" id="RNA16984.1"/>
    </source>
</evidence>
<dbReference type="Proteomes" id="UP000276133">
    <property type="component" value="Unassembled WGS sequence"/>
</dbReference>
<organism evidence="1 2">
    <name type="scientific">Brachionus plicatilis</name>
    <name type="common">Marine rotifer</name>
    <name type="synonym">Brachionus muelleri</name>
    <dbReference type="NCBI Taxonomy" id="10195"/>
    <lineage>
        <taxon>Eukaryota</taxon>
        <taxon>Metazoa</taxon>
        <taxon>Spiralia</taxon>
        <taxon>Gnathifera</taxon>
        <taxon>Rotifera</taxon>
        <taxon>Eurotatoria</taxon>
        <taxon>Monogononta</taxon>
        <taxon>Pseudotrocha</taxon>
        <taxon>Ploima</taxon>
        <taxon>Brachionidae</taxon>
        <taxon>Brachionus</taxon>
    </lineage>
</organism>